<dbReference type="PRINTS" id="PR00598">
    <property type="entry name" value="HTHMARR"/>
</dbReference>
<dbReference type="Gene3D" id="1.10.10.10">
    <property type="entry name" value="Winged helix-like DNA-binding domain superfamily/Winged helix DNA-binding domain"/>
    <property type="match status" value="1"/>
</dbReference>
<evidence type="ECO:0000256" key="3">
    <source>
        <dbReference type="ARBA" id="ARBA00023163"/>
    </source>
</evidence>
<sequence>MNSICKLKDIYKALHEFEASFLKQYGITVNEGIILCMLGDGPLKVGDICADCSLSNSRLSKVLGSLEKKGYVQRTIDPNDRRVVMVELTPIGIEKRSTMSEEQVCIPDALSKLLEK</sequence>
<evidence type="ECO:0000256" key="2">
    <source>
        <dbReference type="ARBA" id="ARBA00023125"/>
    </source>
</evidence>
<evidence type="ECO:0000313" key="6">
    <source>
        <dbReference type="Proteomes" id="UP000294830"/>
    </source>
</evidence>
<dbReference type="EMBL" id="SLWB01000004">
    <property type="protein sequence ID" value="TCN70064.1"/>
    <property type="molecule type" value="Genomic_DNA"/>
</dbReference>
<dbReference type="InterPro" id="IPR011991">
    <property type="entry name" value="ArsR-like_HTH"/>
</dbReference>
<dbReference type="PROSITE" id="PS50995">
    <property type="entry name" value="HTH_MARR_2"/>
    <property type="match status" value="1"/>
</dbReference>
<dbReference type="PANTHER" id="PTHR42756">
    <property type="entry name" value="TRANSCRIPTIONAL REGULATOR, MARR"/>
    <property type="match status" value="1"/>
</dbReference>
<feature type="domain" description="HTH marR-type" evidence="4">
    <location>
        <begin position="1"/>
        <end position="116"/>
    </location>
</feature>
<keyword evidence="1" id="KW-0805">Transcription regulation</keyword>
<dbReference type="CDD" id="cd00090">
    <property type="entry name" value="HTH_ARSR"/>
    <property type="match status" value="1"/>
</dbReference>
<accession>A0A4R2ETH2</accession>
<dbReference type="PANTHER" id="PTHR42756:SF1">
    <property type="entry name" value="TRANSCRIPTIONAL REPRESSOR OF EMRAB OPERON"/>
    <property type="match status" value="1"/>
</dbReference>
<dbReference type="GO" id="GO:0003677">
    <property type="term" value="F:DNA binding"/>
    <property type="evidence" value="ECO:0007669"/>
    <property type="project" value="UniProtKB-KW"/>
</dbReference>
<keyword evidence="6" id="KW-1185">Reference proteome</keyword>
<protein>
    <submittedName>
        <fullName evidence="5">DNA-binding MarR family transcriptional regulator</fullName>
    </submittedName>
</protein>
<evidence type="ECO:0000256" key="1">
    <source>
        <dbReference type="ARBA" id="ARBA00023015"/>
    </source>
</evidence>
<dbReference type="SMART" id="SM00347">
    <property type="entry name" value="HTH_MARR"/>
    <property type="match status" value="1"/>
</dbReference>
<dbReference type="InterPro" id="IPR000835">
    <property type="entry name" value="HTH_MarR-typ"/>
</dbReference>
<dbReference type="SUPFAM" id="SSF46785">
    <property type="entry name" value="Winged helix' DNA-binding domain"/>
    <property type="match status" value="1"/>
</dbReference>
<dbReference type="RefSeq" id="WP_131838627.1">
    <property type="nucleotide sequence ID" value="NZ_SLWB01000004.1"/>
</dbReference>
<dbReference type="GO" id="GO:0003700">
    <property type="term" value="F:DNA-binding transcription factor activity"/>
    <property type="evidence" value="ECO:0007669"/>
    <property type="project" value="InterPro"/>
</dbReference>
<proteinExistence type="predicted"/>
<keyword evidence="2 5" id="KW-0238">DNA-binding</keyword>
<reference evidence="5 6" key="1">
    <citation type="submission" date="2019-03" db="EMBL/GenBank/DDBJ databases">
        <title>Genomic Encyclopedia of Archaeal and Bacterial Type Strains, Phase II (KMG-II): from individual species to whole genera.</title>
        <authorList>
            <person name="Goeker M."/>
        </authorList>
    </citation>
    <scope>NUCLEOTIDE SEQUENCE [LARGE SCALE GENOMIC DNA]</scope>
    <source>
        <strain evidence="5 6">RL-C</strain>
    </source>
</reference>
<dbReference type="Pfam" id="PF12802">
    <property type="entry name" value="MarR_2"/>
    <property type="match status" value="1"/>
</dbReference>
<comment type="caution">
    <text evidence="5">The sequence shown here is derived from an EMBL/GenBank/DDBJ whole genome shotgun (WGS) entry which is preliminary data.</text>
</comment>
<dbReference type="AlphaFoldDB" id="A0A4R2ETH2"/>
<evidence type="ECO:0000259" key="4">
    <source>
        <dbReference type="PROSITE" id="PS50995"/>
    </source>
</evidence>
<name>A0A4R2ETH2_9BACT</name>
<organism evidence="5 6">
    <name type="scientific">Acetobacteroides hydrogenigenes</name>
    <dbReference type="NCBI Taxonomy" id="979970"/>
    <lineage>
        <taxon>Bacteria</taxon>
        <taxon>Pseudomonadati</taxon>
        <taxon>Bacteroidota</taxon>
        <taxon>Bacteroidia</taxon>
        <taxon>Bacteroidales</taxon>
        <taxon>Rikenellaceae</taxon>
        <taxon>Acetobacteroides</taxon>
    </lineage>
</organism>
<gene>
    <name evidence="5" type="ORF">CLV25_10415</name>
</gene>
<evidence type="ECO:0000313" key="5">
    <source>
        <dbReference type="EMBL" id="TCN70064.1"/>
    </source>
</evidence>
<keyword evidence="3" id="KW-0804">Transcription</keyword>
<dbReference type="InterPro" id="IPR036388">
    <property type="entry name" value="WH-like_DNA-bd_sf"/>
</dbReference>
<dbReference type="Proteomes" id="UP000294830">
    <property type="component" value="Unassembled WGS sequence"/>
</dbReference>
<dbReference type="InterPro" id="IPR036390">
    <property type="entry name" value="WH_DNA-bd_sf"/>
</dbReference>
<dbReference type="OrthoDB" id="1095207at2"/>